<evidence type="ECO:0000313" key="1">
    <source>
        <dbReference type="EMBL" id="EAJ1622759.1"/>
    </source>
</evidence>
<name>A0A7U8B632_CAMUP</name>
<accession>A0A7U8B632</accession>
<proteinExistence type="predicted"/>
<dbReference type="AlphaFoldDB" id="A0A7U8B632"/>
<organism evidence="1 2">
    <name type="scientific">Campylobacter upsaliensis</name>
    <dbReference type="NCBI Taxonomy" id="28080"/>
    <lineage>
        <taxon>Bacteria</taxon>
        <taxon>Pseudomonadati</taxon>
        <taxon>Campylobacterota</taxon>
        <taxon>Epsilonproteobacteria</taxon>
        <taxon>Campylobacterales</taxon>
        <taxon>Campylobacteraceae</taxon>
        <taxon>Campylobacter</taxon>
    </lineage>
</organism>
<protein>
    <submittedName>
        <fullName evidence="1">Uncharacterized protein</fullName>
    </submittedName>
</protein>
<comment type="caution">
    <text evidence="1">The sequence shown here is derived from an EMBL/GenBank/DDBJ whole genome shotgun (WGS) entry which is preliminary data.</text>
</comment>
<dbReference type="Proteomes" id="UP000535305">
    <property type="component" value="Unassembled WGS sequence"/>
</dbReference>
<sequence>MKKEILTKEEFKRLRAEAGFKSDSEFLRKLGFLSLNVANSWFNGHIQYPKFLRSVLFLFALKQNFETKKYEKFMLDLSLLANEKISKEAERKAKLKKSDRELIRKAKLALNGLSFAELESKNIELHKELEILEKLEIEMKG</sequence>
<gene>
    <name evidence="1" type="ORF">CT510_08955</name>
</gene>
<evidence type="ECO:0000313" key="2">
    <source>
        <dbReference type="Proteomes" id="UP000535305"/>
    </source>
</evidence>
<reference evidence="1 2" key="1">
    <citation type="submission" date="2018-06" db="EMBL/GenBank/DDBJ databases">
        <authorList>
            <consortium name="PulseNet: The National Subtyping Network for Foodborne Disease Surveillance"/>
            <person name="Tarr C.L."/>
            <person name="Trees E."/>
            <person name="Katz L.S."/>
            <person name="Carleton-Romer H.A."/>
            <person name="Stroika S."/>
            <person name="Kucerova Z."/>
            <person name="Roache K.F."/>
            <person name="Sabol A.L."/>
            <person name="Besser J."/>
            <person name="Gerner-Smidt P."/>
        </authorList>
    </citation>
    <scope>NUCLEOTIDE SEQUENCE [LARGE SCALE GENOMIC DNA]</scope>
    <source>
        <strain evidence="1 2">PNUSAC003104</strain>
    </source>
</reference>
<keyword evidence="2" id="KW-1185">Reference proteome</keyword>
<dbReference type="EMBL" id="AABVLA010000052">
    <property type="protein sequence ID" value="EAJ1622759.1"/>
    <property type="molecule type" value="Genomic_DNA"/>
</dbReference>